<organism evidence="2 3">
    <name type="scientific">Ooceraea biroi</name>
    <name type="common">Clonal raider ant</name>
    <name type="synonym">Cerapachys biroi</name>
    <dbReference type="NCBI Taxonomy" id="2015173"/>
    <lineage>
        <taxon>Eukaryota</taxon>
        <taxon>Metazoa</taxon>
        <taxon>Ecdysozoa</taxon>
        <taxon>Arthropoda</taxon>
        <taxon>Hexapoda</taxon>
        <taxon>Insecta</taxon>
        <taxon>Pterygota</taxon>
        <taxon>Neoptera</taxon>
        <taxon>Endopterygota</taxon>
        <taxon>Hymenoptera</taxon>
        <taxon>Apocrita</taxon>
        <taxon>Aculeata</taxon>
        <taxon>Formicoidea</taxon>
        <taxon>Formicidae</taxon>
        <taxon>Dorylinae</taxon>
        <taxon>Ooceraea</taxon>
    </lineage>
</organism>
<keyword evidence="1" id="KW-0175">Coiled coil</keyword>
<dbReference type="Proteomes" id="UP000053097">
    <property type="component" value="Unassembled WGS sequence"/>
</dbReference>
<proteinExistence type="predicted"/>
<evidence type="ECO:0000313" key="3">
    <source>
        <dbReference type="Proteomes" id="UP000053097"/>
    </source>
</evidence>
<accession>A0A026WHX6</accession>
<sequence>RNNALPKFHQITHDELELDLRIMTDLNKELEMEMTAVREKLAFKMERSELALQKLLEHFIHPITCLPQPDDIVYSLRQYILDTDVTLPHNSIENYVCITDDRTIRNRIREKEWRGLEEEGMKEKLKMTRAKEQPIANFSESINYKNADSNLGIQLKQMLRKYTLRKMKLEEREKKWKVIHSEKPDTSINHKHDVLIMEESEKTIGDYKLKTLSTILNTIIGPITVSICEALDEERILTAEAQTFEASKEGRILKWQSKAGSDDKEDTYYEAGMAD</sequence>
<keyword evidence="3" id="KW-1185">Reference proteome</keyword>
<feature type="coiled-coil region" evidence="1">
    <location>
        <begin position="13"/>
        <end position="47"/>
    </location>
</feature>
<name>A0A026WHX6_OOCBI</name>
<feature type="non-terminal residue" evidence="2">
    <location>
        <position position="1"/>
    </location>
</feature>
<dbReference type="AlphaFoldDB" id="A0A026WHX6"/>
<gene>
    <name evidence="2" type="ORF">X777_04289</name>
</gene>
<evidence type="ECO:0000256" key="1">
    <source>
        <dbReference type="SAM" id="Coils"/>
    </source>
</evidence>
<protein>
    <submittedName>
        <fullName evidence="2">Uncharacterized protein</fullName>
    </submittedName>
</protein>
<dbReference type="EMBL" id="KK107195">
    <property type="protein sequence ID" value="EZA55647.1"/>
    <property type="molecule type" value="Genomic_DNA"/>
</dbReference>
<evidence type="ECO:0000313" key="2">
    <source>
        <dbReference type="EMBL" id="EZA55647.1"/>
    </source>
</evidence>
<reference evidence="2 3" key="1">
    <citation type="journal article" date="2014" name="Curr. Biol.">
        <title>The genome of the clonal raider ant Cerapachys biroi.</title>
        <authorList>
            <person name="Oxley P.R."/>
            <person name="Ji L."/>
            <person name="Fetter-Pruneda I."/>
            <person name="McKenzie S.K."/>
            <person name="Li C."/>
            <person name="Hu H."/>
            <person name="Zhang G."/>
            <person name="Kronauer D.J."/>
        </authorList>
    </citation>
    <scope>NUCLEOTIDE SEQUENCE [LARGE SCALE GENOMIC DNA]</scope>
</reference>
<dbReference type="STRING" id="2015173.A0A026WHX6"/>